<feature type="transmembrane region" description="Helical" evidence="1">
    <location>
        <begin position="319"/>
        <end position="340"/>
    </location>
</feature>
<keyword evidence="3" id="KW-1185">Reference proteome</keyword>
<keyword evidence="1" id="KW-1133">Transmembrane helix</keyword>
<keyword evidence="1" id="KW-0472">Membrane</keyword>
<gene>
    <name evidence="2" type="ORF">OBBRIDRAFT_383888</name>
</gene>
<reference evidence="2 3" key="1">
    <citation type="submission" date="2016-07" db="EMBL/GenBank/DDBJ databases">
        <title>Draft genome of the white-rot fungus Obba rivulosa 3A-2.</title>
        <authorList>
            <consortium name="DOE Joint Genome Institute"/>
            <person name="Miettinen O."/>
            <person name="Riley R."/>
            <person name="Acob R."/>
            <person name="Barry K."/>
            <person name="Cullen D."/>
            <person name="De Vries R."/>
            <person name="Hainaut M."/>
            <person name="Hatakka A."/>
            <person name="Henrissat B."/>
            <person name="Hilden K."/>
            <person name="Kuo R."/>
            <person name="Labutti K."/>
            <person name="Lipzen A."/>
            <person name="Makela M.R."/>
            <person name="Sandor L."/>
            <person name="Spatafora J.W."/>
            <person name="Grigoriev I.V."/>
            <person name="Hibbett D.S."/>
        </authorList>
    </citation>
    <scope>NUCLEOTIDE SEQUENCE [LARGE SCALE GENOMIC DNA]</scope>
    <source>
        <strain evidence="2 3">3A-2</strain>
    </source>
</reference>
<feature type="transmembrane region" description="Helical" evidence="1">
    <location>
        <begin position="154"/>
        <end position="177"/>
    </location>
</feature>
<proteinExistence type="predicted"/>
<feature type="transmembrane region" description="Helical" evidence="1">
    <location>
        <begin position="287"/>
        <end position="307"/>
    </location>
</feature>
<dbReference type="PANTHER" id="PTHR35043">
    <property type="entry name" value="TRANSCRIPTION FACTOR DOMAIN-CONTAINING PROTEIN"/>
    <property type="match status" value="1"/>
</dbReference>
<dbReference type="Proteomes" id="UP000250043">
    <property type="component" value="Unassembled WGS sequence"/>
</dbReference>
<sequence length="406" mass="45821">MEVSDQTASITQGFAPGPDARGTMDIVWPCVSAVILCTWIVQDSGIQKNKVQAASERFFMACLMIIAPEIALTIALREFLTARHVVSECNEHWKARGSKIRWSMVEGFYACMGGFTLDGKKSLTSKDIRSLVYQGFITPKSYADDIQDRSKTDALMMFITYFQALWLVTQCIVRVVGRLPITTLEFNAVGYVIVSCAIHILKWHRPHVVPLPISMSLPRDRSVEGAVRALEKIDVHVGEKHQDIETPPMTPLSEKSSEVEDDAQAMSRDIRGRECPAGSSERLQVHFAWLLCCIVGVGFGIWHCVAWNNFFPTHTEQQLWRICSILSAIPYMPLVAALNWKESLGSSDERQRNKLLHHFCNLLIGSVLFLYIFARGVLLVEVFIGLRRMPAQILVTIQWPNFLPHM</sequence>
<dbReference type="EMBL" id="KV722645">
    <property type="protein sequence ID" value="OCH84686.1"/>
    <property type="molecule type" value="Genomic_DNA"/>
</dbReference>
<evidence type="ECO:0000256" key="1">
    <source>
        <dbReference type="SAM" id="Phobius"/>
    </source>
</evidence>
<evidence type="ECO:0000313" key="3">
    <source>
        <dbReference type="Proteomes" id="UP000250043"/>
    </source>
</evidence>
<dbReference type="OrthoDB" id="9451547at2759"/>
<name>A0A8E2DF86_9APHY</name>
<protein>
    <submittedName>
        <fullName evidence="2">Uncharacterized protein</fullName>
    </submittedName>
</protein>
<dbReference type="AlphaFoldDB" id="A0A8E2DF86"/>
<feature type="transmembrane region" description="Helical" evidence="1">
    <location>
        <begin position="58"/>
        <end position="76"/>
    </location>
</feature>
<feature type="transmembrane region" description="Helical" evidence="1">
    <location>
        <begin position="362"/>
        <end position="384"/>
    </location>
</feature>
<accession>A0A8E2DF86</accession>
<dbReference type="PANTHER" id="PTHR35043:SF7">
    <property type="entry name" value="TRANSCRIPTION FACTOR DOMAIN-CONTAINING PROTEIN"/>
    <property type="match status" value="1"/>
</dbReference>
<evidence type="ECO:0000313" key="2">
    <source>
        <dbReference type="EMBL" id="OCH84686.1"/>
    </source>
</evidence>
<organism evidence="2 3">
    <name type="scientific">Obba rivulosa</name>
    <dbReference type="NCBI Taxonomy" id="1052685"/>
    <lineage>
        <taxon>Eukaryota</taxon>
        <taxon>Fungi</taxon>
        <taxon>Dikarya</taxon>
        <taxon>Basidiomycota</taxon>
        <taxon>Agaricomycotina</taxon>
        <taxon>Agaricomycetes</taxon>
        <taxon>Polyporales</taxon>
        <taxon>Gelatoporiaceae</taxon>
        <taxon>Obba</taxon>
    </lineage>
</organism>
<feature type="transmembrane region" description="Helical" evidence="1">
    <location>
        <begin position="184"/>
        <end position="201"/>
    </location>
</feature>
<keyword evidence="1" id="KW-0812">Transmembrane</keyword>